<keyword evidence="9" id="KW-0175">Coiled coil</keyword>
<comment type="subunit">
    <text evidence="8">Homodimer.</text>
</comment>
<feature type="binding site" evidence="8">
    <location>
        <position position="220"/>
    </location>
    <ligand>
        <name>shikimate</name>
        <dbReference type="ChEBI" id="CHEBI:36208"/>
    </ligand>
</feature>
<dbReference type="GO" id="GO:0009073">
    <property type="term" value="P:aromatic amino acid family biosynthetic process"/>
    <property type="evidence" value="ECO:0007669"/>
    <property type="project" value="UniProtKB-KW"/>
</dbReference>
<feature type="binding site" evidence="8">
    <location>
        <position position="105"/>
    </location>
    <ligand>
        <name>shikimate</name>
        <dbReference type="ChEBI" id="CHEBI:36208"/>
    </ligand>
</feature>
<dbReference type="InterPro" id="IPR011342">
    <property type="entry name" value="Shikimate_DH"/>
</dbReference>
<feature type="binding site" evidence="8">
    <location>
        <position position="242"/>
    </location>
    <ligand>
        <name>NADP(+)</name>
        <dbReference type="ChEBI" id="CHEBI:58349"/>
    </ligand>
</feature>
<feature type="binding site" evidence="8">
    <location>
        <begin position="17"/>
        <end position="19"/>
    </location>
    <ligand>
        <name>shikimate</name>
        <dbReference type="ChEBI" id="CHEBI:36208"/>
    </ligand>
</feature>
<dbReference type="InterPro" id="IPR013708">
    <property type="entry name" value="Shikimate_DH-bd_N"/>
</dbReference>
<keyword evidence="4 8" id="KW-0521">NADP</keyword>
<dbReference type="UniPathway" id="UPA00053">
    <property type="reaction ID" value="UER00087"/>
</dbReference>
<keyword evidence="5 8" id="KW-0560">Oxidoreductase</keyword>
<dbReference type="GO" id="GO:0005829">
    <property type="term" value="C:cytosol"/>
    <property type="evidence" value="ECO:0007669"/>
    <property type="project" value="TreeGrafter"/>
</dbReference>
<evidence type="ECO:0000256" key="5">
    <source>
        <dbReference type="ARBA" id="ARBA00023002"/>
    </source>
</evidence>
<dbReference type="InterPro" id="IPR036291">
    <property type="entry name" value="NAD(P)-bd_dom_sf"/>
</dbReference>
<dbReference type="GO" id="GO:0019632">
    <property type="term" value="P:shikimate metabolic process"/>
    <property type="evidence" value="ECO:0007669"/>
    <property type="project" value="InterPro"/>
</dbReference>
<dbReference type="PANTHER" id="PTHR21089:SF1">
    <property type="entry name" value="BIFUNCTIONAL 3-DEHYDROQUINATE DEHYDRATASE_SHIKIMATE DEHYDROGENASE, CHLOROPLASTIC"/>
    <property type="match status" value="1"/>
</dbReference>
<feature type="binding site" evidence="8">
    <location>
        <position position="64"/>
    </location>
    <ligand>
        <name>shikimate</name>
        <dbReference type="ChEBI" id="CHEBI:36208"/>
    </ligand>
</feature>
<dbReference type="EMBL" id="JACCHS010000037">
    <property type="protein sequence ID" value="NYT46765.1"/>
    <property type="molecule type" value="Genomic_DNA"/>
</dbReference>
<dbReference type="InterPro" id="IPR046346">
    <property type="entry name" value="Aminoacid_DH-like_N_sf"/>
</dbReference>
<evidence type="ECO:0000256" key="8">
    <source>
        <dbReference type="HAMAP-Rule" id="MF_00222"/>
    </source>
</evidence>
<evidence type="ECO:0000256" key="4">
    <source>
        <dbReference type="ARBA" id="ARBA00022857"/>
    </source>
</evidence>
<feature type="binding site" evidence="8">
    <location>
        <position position="218"/>
    </location>
    <ligand>
        <name>NADP(+)</name>
        <dbReference type="ChEBI" id="CHEBI:58349"/>
    </ligand>
</feature>
<dbReference type="InterPro" id="IPR006151">
    <property type="entry name" value="Shikm_DH/Glu-tRNA_Rdtase"/>
</dbReference>
<evidence type="ECO:0000256" key="7">
    <source>
        <dbReference type="ARBA" id="ARBA00049442"/>
    </source>
</evidence>
<feature type="binding site" evidence="8">
    <location>
        <position position="80"/>
    </location>
    <ligand>
        <name>NADP(+)</name>
        <dbReference type="ChEBI" id="CHEBI:58349"/>
    </ligand>
</feature>
<keyword evidence="6 8" id="KW-0057">Aromatic amino acid biosynthesis</keyword>
<feature type="domain" description="SDH C-terminal" evidence="12">
    <location>
        <begin position="242"/>
        <end position="268"/>
    </location>
</feature>
<keyword evidence="3 8" id="KW-0028">Amino-acid biosynthesis</keyword>
<comment type="pathway">
    <text evidence="1 8">Metabolic intermediate biosynthesis; chorismate biosynthesis; chorismate from D-erythrose 4-phosphate and phosphoenolpyruvate: step 4/7.</text>
</comment>
<dbReference type="Gene3D" id="3.40.50.10860">
    <property type="entry name" value="Leucine Dehydrogenase, chain A, domain 1"/>
    <property type="match status" value="1"/>
</dbReference>
<evidence type="ECO:0000259" key="10">
    <source>
        <dbReference type="Pfam" id="PF01488"/>
    </source>
</evidence>
<evidence type="ECO:0000259" key="12">
    <source>
        <dbReference type="Pfam" id="PF18317"/>
    </source>
</evidence>
<evidence type="ECO:0000256" key="2">
    <source>
        <dbReference type="ARBA" id="ARBA00012962"/>
    </source>
</evidence>
<dbReference type="SUPFAM" id="SSF51735">
    <property type="entry name" value="NAD(P)-binding Rossmann-fold domains"/>
    <property type="match status" value="1"/>
</dbReference>
<dbReference type="AlphaFoldDB" id="A0A7Z0SEV8"/>
<evidence type="ECO:0000313" key="14">
    <source>
        <dbReference type="Proteomes" id="UP000537890"/>
    </source>
</evidence>
<feature type="domain" description="Quinate/shikimate 5-dehydrogenase/glutamyl-tRNA reductase" evidence="10">
    <location>
        <begin position="120"/>
        <end position="196"/>
    </location>
</feature>
<dbReference type="Pfam" id="PF08501">
    <property type="entry name" value="Shikimate_dh_N"/>
    <property type="match status" value="1"/>
</dbReference>
<dbReference type="Proteomes" id="UP000537890">
    <property type="component" value="Unassembled WGS sequence"/>
</dbReference>
<sequence length="277" mass="30209">MSQIDNYAVFGSPIEHSKSPRIHTLFAEQTQQMMDYSAQLVSAEQFSLVVKDFFAKGGRGLNCTVPLKELAWEYAELKTERAELAKAANTLALQDDGRILGDNTDGIGLVTDLQNNHRISLKKKRILILGAGGASRGIILPILEQMPLSMTIANRTVAKALTLADEFSHKAKINACGYDDLKGQSFDLILNATSASLTDDLPPLAAGLLAEQGSCYDLAYANKATAFVRWGVEQQASKSLDGLGMLVEQAAEAFYLWRGVRPDTLPVIQMLEAERSM</sequence>
<dbReference type="GO" id="GO:0050661">
    <property type="term" value="F:NADP binding"/>
    <property type="evidence" value="ECO:0007669"/>
    <property type="project" value="InterPro"/>
</dbReference>
<dbReference type="GO" id="GO:0008652">
    <property type="term" value="P:amino acid biosynthetic process"/>
    <property type="evidence" value="ECO:0007669"/>
    <property type="project" value="UniProtKB-KW"/>
</dbReference>
<evidence type="ECO:0000259" key="11">
    <source>
        <dbReference type="Pfam" id="PF08501"/>
    </source>
</evidence>
<reference evidence="13 14" key="1">
    <citation type="submission" date="2020-05" db="EMBL/GenBank/DDBJ databases">
        <title>Horizontal transmission and recombination maintain forever young bacterial symbiont genomes.</title>
        <authorList>
            <person name="Russell S.L."/>
            <person name="Pepper-Tunick E."/>
            <person name="Svedberg J."/>
            <person name="Byrne A."/>
            <person name="Ruelas Castillo J."/>
            <person name="Vollmers C."/>
            <person name="Beinart R.A."/>
            <person name="Corbett-Detig R."/>
        </authorList>
    </citation>
    <scope>NUCLEOTIDE SEQUENCE [LARGE SCALE GENOMIC DNA]</scope>
    <source>
        <strain evidence="13">4727-3</strain>
    </source>
</reference>
<dbReference type="EC" id="1.1.1.25" evidence="2 8"/>
<dbReference type="GO" id="GO:0004764">
    <property type="term" value="F:shikimate 3-dehydrogenase (NADP+) activity"/>
    <property type="evidence" value="ECO:0007669"/>
    <property type="project" value="UniProtKB-UniRule"/>
</dbReference>
<gene>
    <name evidence="8 13" type="primary">aroE</name>
    <name evidence="13" type="ORF">H0A75_03060</name>
</gene>
<feature type="active site" description="Proton acceptor" evidence="8">
    <location>
        <position position="68"/>
    </location>
</feature>
<evidence type="ECO:0000256" key="3">
    <source>
        <dbReference type="ARBA" id="ARBA00022605"/>
    </source>
</evidence>
<dbReference type="CDD" id="cd01065">
    <property type="entry name" value="NAD_bind_Shikimate_DH"/>
    <property type="match status" value="1"/>
</dbReference>
<comment type="catalytic activity">
    <reaction evidence="7 8">
        <text>shikimate + NADP(+) = 3-dehydroshikimate + NADPH + H(+)</text>
        <dbReference type="Rhea" id="RHEA:17737"/>
        <dbReference type="ChEBI" id="CHEBI:15378"/>
        <dbReference type="ChEBI" id="CHEBI:16630"/>
        <dbReference type="ChEBI" id="CHEBI:36208"/>
        <dbReference type="ChEBI" id="CHEBI:57783"/>
        <dbReference type="ChEBI" id="CHEBI:58349"/>
        <dbReference type="EC" id="1.1.1.25"/>
    </reaction>
</comment>
<evidence type="ECO:0000256" key="1">
    <source>
        <dbReference type="ARBA" id="ARBA00004871"/>
    </source>
</evidence>
<dbReference type="Pfam" id="PF18317">
    <property type="entry name" value="SDH_C"/>
    <property type="match status" value="1"/>
</dbReference>
<dbReference type="Gene3D" id="3.40.50.720">
    <property type="entry name" value="NAD(P)-binding Rossmann-like Domain"/>
    <property type="match status" value="1"/>
</dbReference>
<dbReference type="InterPro" id="IPR022893">
    <property type="entry name" value="Shikimate_DH_fam"/>
</dbReference>
<evidence type="ECO:0000256" key="6">
    <source>
        <dbReference type="ARBA" id="ARBA00023141"/>
    </source>
</evidence>
<evidence type="ECO:0000256" key="9">
    <source>
        <dbReference type="SAM" id="Coils"/>
    </source>
</evidence>
<dbReference type="HAMAP" id="MF_00222">
    <property type="entry name" value="Shikimate_DH_AroE"/>
    <property type="match status" value="1"/>
</dbReference>
<dbReference type="NCBIfam" id="NF001310">
    <property type="entry name" value="PRK00258.1-2"/>
    <property type="match status" value="1"/>
</dbReference>
<dbReference type="InterPro" id="IPR041121">
    <property type="entry name" value="SDH_C"/>
</dbReference>
<feature type="binding site" evidence="8">
    <location>
        <position position="249"/>
    </location>
    <ligand>
        <name>shikimate</name>
        <dbReference type="ChEBI" id="CHEBI:36208"/>
    </ligand>
</feature>
<dbReference type="Pfam" id="PF01488">
    <property type="entry name" value="Shikimate_DH"/>
    <property type="match status" value="1"/>
</dbReference>
<feature type="binding site" evidence="8">
    <location>
        <begin position="130"/>
        <end position="134"/>
    </location>
    <ligand>
        <name>NADP(+)</name>
        <dbReference type="ChEBI" id="CHEBI:58349"/>
    </ligand>
</feature>
<name>A0A7Z0SEV8_9GAMM</name>
<feature type="binding site" evidence="8">
    <location>
        <begin position="154"/>
        <end position="159"/>
    </location>
    <ligand>
        <name>NADP(+)</name>
        <dbReference type="ChEBI" id="CHEBI:58349"/>
    </ligand>
</feature>
<comment type="similarity">
    <text evidence="8">Belongs to the shikimate dehydrogenase family.</text>
</comment>
<comment type="caution">
    <text evidence="13">The sequence shown here is derived from an EMBL/GenBank/DDBJ whole genome shotgun (WGS) entry which is preliminary data.</text>
</comment>
<evidence type="ECO:0000313" key="13">
    <source>
        <dbReference type="EMBL" id="NYT46765.1"/>
    </source>
</evidence>
<organism evidence="13 14">
    <name type="scientific">Candidatus Methanofishera endochildressiae</name>
    <dbReference type="NCBI Taxonomy" id="2738884"/>
    <lineage>
        <taxon>Bacteria</taxon>
        <taxon>Pseudomonadati</taxon>
        <taxon>Pseudomonadota</taxon>
        <taxon>Gammaproteobacteria</taxon>
        <taxon>Candidatus Methanofishera</taxon>
    </lineage>
</organism>
<feature type="binding site" evidence="8">
    <location>
        <position position="89"/>
    </location>
    <ligand>
        <name>shikimate</name>
        <dbReference type="ChEBI" id="CHEBI:36208"/>
    </ligand>
</feature>
<dbReference type="SUPFAM" id="SSF53223">
    <property type="entry name" value="Aminoacid dehydrogenase-like, N-terminal domain"/>
    <property type="match status" value="1"/>
</dbReference>
<comment type="function">
    <text evidence="8">Involved in the biosynthesis of the chorismate, which leads to the biosynthesis of aromatic amino acids. Catalyzes the reversible NADPH linked reduction of 3-dehydroshikimate (DHSA) to yield shikimate (SA).</text>
</comment>
<protein>
    <recommendedName>
        <fullName evidence="2 8">Shikimate dehydrogenase (NADP(+))</fullName>
        <shortName evidence="8">SDH</shortName>
        <ecNumber evidence="2 8">1.1.1.25</ecNumber>
    </recommendedName>
</protein>
<dbReference type="FunFam" id="3.40.50.10860:FF:000006">
    <property type="entry name" value="Shikimate dehydrogenase (NADP(+))"/>
    <property type="match status" value="1"/>
</dbReference>
<accession>A0A7Z0SEV8</accession>
<proteinExistence type="inferred from homology"/>
<dbReference type="PANTHER" id="PTHR21089">
    <property type="entry name" value="SHIKIMATE DEHYDROGENASE"/>
    <property type="match status" value="1"/>
</dbReference>
<feature type="domain" description="Shikimate dehydrogenase substrate binding N-terminal" evidence="11">
    <location>
        <begin position="9"/>
        <end position="91"/>
    </location>
</feature>
<dbReference type="NCBIfam" id="TIGR00507">
    <property type="entry name" value="aroE"/>
    <property type="match status" value="1"/>
</dbReference>
<dbReference type="GO" id="GO:0009423">
    <property type="term" value="P:chorismate biosynthetic process"/>
    <property type="evidence" value="ECO:0007669"/>
    <property type="project" value="UniProtKB-UniRule"/>
</dbReference>
<dbReference type="FunFam" id="3.40.50.720:FF:000104">
    <property type="entry name" value="Shikimate dehydrogenase (NADP(+))"/>
    <property type="match status" value="1"/>
</dbReference>
<feature type="coiled-coil region" evidence="9">
    <location>
        <begin position="67"/>
        <end position="94"/>
    </location>
</feature>